<feature type="compositionally biased region" description="Polar residues" evidence="1">
    <location>
        <begin position="12"/>
        <end position="22"/>
    </location>
</feature>
<evidence type="ECO:0000313" key="2">
    <source>
        <dbReference type="EMBL" id="JAV04242.1"/>
    </source>
</evidence>
<dbReference type="EMBL" id="GFDF01009842">
    <property type="protein sequence ID" value="JAV04242.1"/>
    <property type="molecule type" value="Transcribed_RNA"/>
</dbReference>
<accession>A0A1L8DCQ9</accession>
<reference evidence="2" key="1">
    <citation type="submission" date="2016-12" db="EMBL/GenBank/DDBJ databases">
        <title>An insight into the sialome and mialome of the sand fly, Nyssomyia neivai.</title>
        <authorList>
            <person name="Sebastian V."/>
            <person name="Goulart T.M."/>
            <person name="Oliveira W."/>
            <person name="Calvo E."/>
            <person name="Oliveira L.F."/>
            <person name="Pinto M.C."/>
            <person name="Rosselino A.M."/>
            <person name="Ribeiro J.M."/>
        </authorList>
    </citation>
    <scope>NUCLEOTIDE SEQUENCE</scope>
</reference>
<organism evidence="2">
    <name type="scientific">Nyssomyia neivai</name>
    <dbReference type="NCBI Taxonomy" id="330878"/>
    <lineage>
        <taxon>Eukaryota</taxon>
        <taxon>Metazoa</taxon>
        <taxon>Ecdysozoa</taxon>
        <taxon>Arthropoda</taxon>
        <taxon>Hexapoda</taxon>
        <taxon>Insecta</taxon>
        <taxon>Pterygota</taxon>
        <taxon>Neoptera</taxon>
        <taxon>Endopterygota</taxon>
        <taxon>Diptera</taxon>
        <taxon>Nematocera</taxon>
        <taxon>Psychodoidea</taxon>
        <taxon>Psychodidae</taxon>
        <taxon>Nyssomyia</taxon>
    </lineage>
</organism>
<dbReference type="AlphaFoldDB" id="A0A1L8DCQ9"/>
<proteinExistence type="predicted"/>
<sequence length="150" mass="17280">MVYESDFYTTRRPYSSRPNVSSYTVTRNEVPWEKVPFVPRPSLIADPVTAFGKTKPKREERKSILDPINRAAIKPKESLLRPLEPYVSAREKTRANVLREVKRQEGIRENGGSQAAATDFQSMDSILPRLHRTTDAKTTHRKVFFVSPKY</sequence>
<feature type="region of interest" description="Disordered" evidence="1">
    <location>
        <begin position="1"/>
        <end position="22"/>
    </location>
</feature>
<evidence type="ECO:0000256" key="1">
    <source>
        <dbReference type="SAM" id="MobiDB-lite"/>
    </source>
</evidence>
<name>A0A1L8DCQ9_9DIPT</name>
<protein>
    <submittedName>
        <fullName evidence="2">Uncharacterized protein</fullName>
    </submittedName>
</protein>